<dbReference type="InterPro" id="IPR001296">
    <property type="entry name" value="Glyco_trans_1"/>
</dbReference>
<keyword evidence="1" id="KW-0328">Glycosyltransferase</keyword>
<dbReference type="GO" id="GO:0005789">
    <property type="term" value="C:endoplasmic reticulum membrane"/>
    <property type="evidence" value="ECO:0007669"/>
    <property type="project" value="TreeGrafter"/>
</dbReference>
<evidence type="ECO:0000256" key="1">
    <source>
        <dbReference type="ARBA" id="ARBA00022676"/>
    </source>
</evidence>
<name>A0A8T0F667_ARGBR</name>
<dbReference type="AlphaFoldDB" id="A0A8T0F667"/>
<proteinExistence type="predicted"/>
<keyword evidence="4" id="KW-1185">Reference proteome</keyword>
<evidence type="ECO:0000259" key="2">
    <source>
        <dbReference type="Pfam" id="PF00534"/>
    </source>
</evidence>
<dbReference type="EMBL" id="JABXBU010000030">
    <property type="protein sequence ID" value="KAF8784910.1"/>
    <property type="molecule type" value="Genomic_DNA"/>
</dbReference>
<reference evidence="3" key="2">
    <citation type="submission" date="2020-06" db="EMBL/GenBank/DDBJ databases">
        <authorList>
            <person name="Sheffer M."/>
        </authorList>
    </citation>
    <scope>NUCLEOTIDE SEQUENCE</scope>
</reference>
<evidence type="ECO:0000313" key="3">
    <source>
        <dbReference type="EMBL" id="KAF8784910.1"/>
    </source>
</evidence>
<protein>
    <submittedName>
        <fullName evidence="3">GDP-Man:Man(3)GlcNAc(2)-PP-Dol like protein</fullName>
    </submittedName>
</protein>
<dbReference type="PANTHER" id="PTHR45919">
    <property type="entry name" value="GDP-MAN:MAN(3)GLCNAC(2)-PP-DOL ALPHA-1,2-MANNOSYLTRANSFERASE"/>
    <property type="match status" value="1"/>
</dbReference>
<dbReference type="GO" id="GO:0006487">
    <property type="term" value="P:protein N-linked glycosylation"/>
    <property type="evidence" value="ECO:0007669"/>
    <property type="project" value="TreeGrafter"/>
</dbReference>
<reference evidence="3" key="1">
    <citation type="journal article" date="2020" name="bioRxiv">
        <title>Chromosome-level reference genome of the European wasp spider Argiope bruennichi: a resource for studies on range expansion and evolutionary adaptation.</title>
        <authorList>
            <person name="Sheffer M.M."/>
            <person name="Hoppe A."/>
            <person name="Krehenwinkel H."/>
            <person name="Uhl G."/>
            <person name="Kuss A.W."/>
            <person name="Jensen L."/>
            <person name="Jensen C."/>
            <person name="Gillespie R.G."/>
            <person name="Hoff K.J."/>
            <person name="Prost S."/>
        </authorList>
    </citation>
    <scope>NUCLEOTIDE SEQUENCE</scope>
</reference>
<sequence>MLAEEENESYGQQYEQFKNINLTFQEIVQEMKKSIMALHTMRDEHFGIGIVECMSAGLIMIAHNTGGPKMDIIVDYNGKKTGFLANDINTFADAMEYVWKMDPKDLDEIRTNARNSVSRFSADKFEDDFISAFKLLFI</sequence>
<comment type="caution">
    <text evidence="3">The sequence shown here is derived from an EMBL/GenBank/DDBJ whole genome shotgun (WGS) entry which is preliminary data.</text>
</comment>
<dbReference type="InterPro" id="IPR038013">
    <property type="entry name" value="ALG11"/>
</dbReference>
<feature type="domain" description="Glycosyl transferase family 1" evidence="2">
    <location>
        <begin position="25"/>
        <end position="115"/>
    </location>
</feature>
<organism evidence="3 4">
    <name type="scientific">Argiope bruennichi</name>
    <name type="common">Wasp spider</name>
    <name type="synonym">Aranea bruennichi</name>
    <dbReference type="NCBI Taxonomy" id="94029"/>
    <lineage>
        <taxon>Eukaryota</taxon>
        <taxon>Metazoa</taxon>
        <taxon>Ecdysozoa</taxon>
        <taxon>Arthropoda</taxon>
        <taxon>Chelicerata</taxon>
        <taxon>Arachnida</taxon>
        <taxon>Araneae</taxon>
        <taxon>Araneomorphae</taxon>
        <taxon>Entelegynae</taxon>
        <taxon>Araneoidea</taxon>
        <taxon>Araneidae</taxon>
        <taxon>Argiope</taxon>
    </lineage>
</organism>
<evidence type="ECO:0000313" key="4">
    <source>
        <dbReference type="Proteomes" id="UP000807504"/>
    </source>
</evidence>
<accession>A0A8T0F667</accession>
<dbReference type="Proteomes" id="UP000807504">
    <property type="component" value="Unassembled WGS sequence"/>
</dbReference>
<dbReference type="Gene3D" id="3.40.50.2000">
    <property type="entry name" value="Glycogen Phosphorylase B"/>
    <property type="match status" value="1"/>
</dbReference>
<dbReference type="SUPFAM" id="SSF53756">
    <property type="entry name" value="UDP-Glycosyltransferase/glycogen phosphorylase"/>
    <property type="match status" value="1"/>
</dbReference>
<dbReference type="PANTHER" id="PTHR45919:SF1">
    <property type="entry name" value="GDP-MAN:MAN(3)GLCNAC(2)-PP-DOL ALPHA-1,2-MANNOSYLTRANSFERASE"/>
    <property type="match status" value="1"/>
</dbReference>
<dbReference type="Pfam" id="PF00534">
    <property type="entry name" value="Glycos_transf_1"/>
    <property type="match status" value="1"/>
</dbReference>
<dbReference type="GO" id="GO:0004377">
    <property type="term" value="F:GDP-Man:Man(3)GlcNAc(2)-PP-Dol alpha-1,2-mannosyltransferase activity"/>
    <property type="evidence" value="ECO:0007669"/>
    <property type="project" value="InterPro"/>
</dbReference>
<gene>
    <name evidence="3" type="ORF">HNY73_010522</name>
</gene>
<keyword evidence="1" id="KW-0808">Transferase</keyword>